<evidence type="ECO:0000256" key="1">
    <source>
        <dbReference type="SAM" id="MobiDB-lite"/>
    </source>
</evidence>
<keyword evidence="3" id="KW-1185">Reference proteome</keyword>
<evidence type="ECO:0000313" key="2">
    <source>
        <dbReference type="EMBL" id="EED22626.1"/>
    </source>
</evidence>
<dbReference type="SUPFAM" id="SSF52047">
    <property type="entry name" value="RNI-like"/>
    <property type="match status" value="1"/>
</dbReference>
<protein>
    <recommendedName>
        <fullName evidence="4">F-box domain-containing protein</fullName>
    </recommendedName>
</protein>
<dbReference type="GeneID" id="8106179"/>
<reference evidence="3" key="1">
    <citation type="journal article" date="2015" name="Genome Announc.">
        <title>Genome sequence of the AIDS-associated pathogen Penicillium marneffei (ATCC18224) and its near taxonomic relative Talaromyces stipitatus (ATCC10500).</title>
        <authorList>
            <person name="Nierman W.C."/>
            <person name="Fedorova-Abrams N.D."/>
            <person name="Andrianopoulos A."/>
        </authorList>
    </citation>
    <scope>NUCLEOTIDE SEQUENCE [LARGE SCALE GENOMIC DNA]</scope>
    <source>
        <strain evidence="3">ATCC 10500 / CBS 375.48 / QM 6759 / NRRL 1006</strain>
    </source>
</reference>
<dbReference type="STRING" id="441959.B8LV05"/>
<dbReference type="HOGENOM" id="CLU_023258_0_0_1"/>
<evidence type="ECO:0000313" key="3">
    <source>
        <dbReference type="Proteomes" id="UP000001745"/>
    </source>
</evidence>
<dbReference type="Gene3D" id="3.80.10.10">
    <property type="entry name" value="Ribonuclease Inhibitor"/>
    <property type="match status" value="1"/>
</dbReference>
<sequence>MATWTRTICGSFELASEQLLAYIDMPASPVENAVNNFQWIAIHAIMDSHGSYLDRTASNTVLAVGGVLGSSDCGRPSSSMAADVNVFLADPASIDPSSREEGSSIEAQEVPIPLLTPIQRACLDFCIELLNQRVVHREYSCTLEFEIEEDCGPRRIIPPFYPKSSSRHGSWCLVISRNERVDRVDRLLDKSVSNILRAITVSAMVHIQDLPVELLGQILEFVTEREDETPDENGDELNIEDINDDTDKLKDLRNICLVSRSFRDLAQPLLFRDFDEDGTSGDMTKIVSFAKSIYRNPELAKHVQRISIEAVAPPNVLDTMRLDREDFVFFKGVVKQLQLAEQEKVWISALKKADLSIFIALLVNQTPNLRHLCLPGGEFSMEPILRLFQRNPSLLSNLELFWIDSQDECAGHSIAAYARILTLTKLRTAGFEYGDLDRTSFPASWTPGVLAVEDLAFHHCHIDAYALQKLTKACKKLKSFAYNNFSLDPRVQRTMISEDVREFNAAQAHKAMLQHKDTLEHFNLAFASDLWDVEDLEEHIEKQIKIGSFRDFAVLESVFISHELLPPHPQFPHSLQILQITDCNVSVRGMVQNIANDCKNGLYPNLTNFLILAVDITRPIKLPGQRIPPGQTPQQCYLSLRELFDGTLVDFLICPYKTPDFNVELQDSDPEEYDEFIGRQGPGPSQLAGLLNMIMQHALDDPQSAPGRSYAASDDSWETESDD</sequence>
<organism evidence="2 3">
    <name type="scientific">Talaromyces stipitatus (strain ATCC 10500 / CBS 375.48 / QM 6759 / NRRL 1006)</name>
    <name type="common">Penicillium stipitatum</name>
    <dbReference type="NCBI Taxonomy" id="441959"/>
    <lineage>
        <taxon>Eukaryota</taxon>
        <taxon>Fungi</taxon>
        <taxon>Dikarya</taxon>
        <taxon>Ascomycota</taxon>
        <taxon>Pezizomycotina</taxon>
        <taxon>Eurotiomycetes</taxon>
        <taxon>Eurotiomycetidae</taxon>
        <taxon>Eurotiales</taxon>
        <taxon>Trichocomaceae</taxon>
        <taxon>Talaromyces</taxon>
        <taxon>Talaromyces sect. Talaromyces</taxon>
    </lineage>
</organism>
<dbReference type="Proteomes" id="UP000001745">
    <property type="component" value="Unassembled WGS sequence"/>
</dbReference>
<dbReference type="OrthoDB" id="2520703at2759"/>
<dbReference type="eggNOG" id="ENOG502SYNS">
    <property type="taxonomic scope" value="Eukaryota"/>
</dbReference>
<name>B8LV05_TALSN</name>
<evidence type="ECO:0008006" key="4">
    <source>
        <dbReference type="Google" id="ProtNLM"/>
    </source>
</evidence>
<dbReference type="RefSeq" id="XP_002340013.1">
    <property type="nucleotide sequence ID" value="XM_002339972.1"/>
</dbReference>
<feature type="region of interest" description="Disordered" evidence="1">
    <location>
        <begin position="700"/>
        <end position="723"/>
    </location>
</feature>
<dbReference type="InterPro" id="IPR032675">
    <property type="entry name" value="LRR_dom_sf"/>
</dbReference>
<dbReference type="VEuPathDB" id="FungiDB:TSTA_061170"/>
<dbReference type="EMBL" id="EQ962652">
    <property type="protein sequence ID" value="EED22626.1"/>
    <property type="molecule type" value="Genomic_DNA"/>
</dbReference>
<dbReference type="OMA" id="HCHIDAG"/>
<dbReference type="PhylomeDB" id="B8LV05"/>
<accession>B8LV05</accession>
<proteinExistence type="predicted"/>
<dbReference type="AlphaFoldDB" id="B8LV05"/>
<dbReference type="InParanoid" id="B8LV05"/>
<gene>
    <name evidence="2" type="ORF">TSTA_061170</name>
</gene>